<protein>
    <submittedName>
        <fullName evidence="2">Uncharacterized protein</fullName>
    </submittedName>
</protein>
<dbReference type="RefSeq" id="WP_092942869.1">
    <property type="nucleotide sequence ID" value="NZ_FONX01000047.1"/>
</dbReference>
<dbReference type="OrthoDB" id="3699052at2"/>
<dbReference type="EMBL" id="FONX01000047">
    <property type="protein sequence ID" value="SFF34843.1"/>
    <property type="molecule type" value="Genomic_DNA"/>
</dbReference>
<reference evidence="3" key="1">
    <citation type="submission" date="2016-10" db="EMBL/GenBank/DDBJ databases">
        <authorList>
            <person name="Varghese N."/>
            <person name="Submissions S."/>
        </authorList>
    </citation>
    <scope>NUCLEOTIDE SEQUENCE [LARGE SCALE GENOMIC DNA]</scope>
    <source>
        <strain evidence="3">DSM 27981</strain>
    </source>
</reference>
<proteinExistence type="predicted"/>
<evidence type="ECO:0000313" key="3">
    <source>
        <dbReference type="Proteomes" id="UP000199119"/>
    </source>
</evidence>
<name>A0A1I2HZP4_9BURK</name>
<feature type="region of interest" description="Disordered" evidence="1">
    <location>
        <begin position="1"/>
        <end position="22"/>
    </location>
</feature>
<evidence type="ECO:0000256" key="1">
    <source>
        <dbReference type="SAM" id="MobiDB-lite"/>
    </source>
</evidence>
<dbReference type="AlphaFoldDB" id="A0A1I2HZP4"/>
<feature type="compositionally biased region" description="Basic and acidic residues" evidence="1">
    <location>
        <begin position="1"/>
        <end position="10"/>
    </location>
</feature>
<accession>A0A1I2HZP4</accession>
<organism evidence="2 3">
    <name type="scientific">Paracidovorax wautersii</name>
    <dbReference type="NCBI Taxonomy" id="1177982"/>
    <lineage>
        <taxon>Bacteria</taxon>
        <taxon>Pseudomonadati</taxon>
        <taxon>Pseudomonadota</taxon>
        <taxon>Betaproteobacteria</taxon>
        <taxon>Burkholderiales</taxon>
        <taxon>Comamonadaceae</taxon>
        <taxon>Paracidovorax</taxon>
    </lineage>
</organism>
<dbReference type="Proteomes" id="UP000199119">
    <property type="component" value="Unassembled WGS sequence"/>
</dbReference>
<gene>
    <name evidence="2" type="ORF">SAMN04489711_1475</name>
</gene>
<evidence type="ECO:0000313" key="2">
    <source>
        <dbReference type="EMBL" id="SFF34843.1"/>
    </source>
</evidence>
<keyword evidence="3" id="KW-1185">Reference proteome</keyword>
<sequence>MWKDKVKLEEGQDPVEFQHSQPTMRARFPTLCQDNGYTGPAAARDAQWMGTLYRTLTSLHIGEKRVNYVDRFA</sequence>